<dbReference type="Pfam" id="PF01739">
    <property type="entry name" value="CheR"/>
    <property type="match status" value="1"/>
</dbReference>
<dbReference type="SUPFAM" id="SSF53335">
    <property type="entry name" value="S-adenosyl-L-methionine-dependent methyltransferases"/>
    <property type="match status" value="1"/>
</dbReference>
<organism evidence="7 8">
    <name type="scientific">[Eubacterium] siraeum</name>
    <dbReference type="NCBI Taxonomy" id="39492"/>
    <lineage>
        <taxon>Bacteria</taxon>
        <taxon>Bacillati</taxon>
        <taxon>Bacillota</taxon>
        <taxon>Clostridia</taxon>
        <taxon>Eubacteriales</taxon>
        <taxon>Oscillospiraceae</taxon>
        <taxon>Oscillospiraceae incertae sedis</taxon>
    </lineage>
</organism>
<gene>
    <name evidence="7" type="primary">cheR</name>
    <name evidence="7" type="ORF">ERS852540_00586</name>
</gene>
<dbReference type="Gene3D" id="1.10.155.10">
    <property type="entry name" value="Chemotaxis receptor methyltransferase CheR, N-terminal domain"/>
    <property type="match status" value="1"/>
</dbReference>
<dbReference type="SMART" id="SM00138">
    <property type="entry name" value="MeTrc"/>
    <property type="match status" value="1"/>
</dbReference>
<dbReference type="InterPro" id="IPR036804">
    <property type="entry name" value="CheR_N_sf"/>
</dbReference>
<reference evidence="7 8" key="1">
    <citation type="submission" date="2015-09" db="EMBL/GenBank/DDBJ databases">
        <authorList>
            <consortium name="Pathogen Informatics"/>
        </authorList>
    </citation>
    <scope>NUCLEOTIDE SEQUENCE [LARGE SCALE GENOMIC DNA]</scope>
    <source>
        <strain evidence="7 8">2789STDY5834928</strain>
    </source>
</reference>
<feature type="domain" description="CheR-type methyltransferase" evidence="6">
    <location>
        <begin position="1"/>
        <end position="273"/>
    </location>
</feature>
<evidence type="ECO:0000256" key="3">
    <source>
        <dbReference type="ARBA" id="ARBA00022603"/>
    </source>
</evidence>
<dbReference type="PROSITE" id="PS50123">
    <property type="entry name" value="CHER"/>
    <property type="match status" value="1"/>
</dbReference>
<comment type="catalytic activity">
    <reaction evidence="1">
        <text>L-glutamyl-[protein] + S-adenosyl-L-methionine = [protein]-L-glutamate 5-O-methyl ester + S-adenosyl-L-homocysteine</text>
        <dbReference type="Rhea" id="RHEA:24452"/>
        <dbReference type="Rhea" id="RHEA-COMP:10208"/>
        <dbReference type="Rhea" id="RHEA-COMP:10311"/>
        <dbReference type="ChEBI" id="CHEBI:29973"/>
        <dbReference type="ChEBI" id="CHEBI:57856"/>
        <dbReference type="ChEBI" id="CHEBI:59789"/>
        <dbReference type="ChEBI" id="CHEBI:82795"/>
        <dbReference type="EC" id="2.1.1.80"/>
    </reaction>
</comment>
<dbReference type="PIRSF" id="PIRSF000410">
    <property type="entry name" value="CheR"/>
    <property type="match status" value="1"/>
</dbReference>
<evidence type="ECO:0000256" key="5">
    <source>
        <dbReference type="ARBA" id="ARBA00022691"/>
    </source>
</evidence>
<dbReference type="Pfam" id="PF03705">
    <property type="entry name" value="CheR_N"/>
    <property type="match status" value="1"/>
</dbReference>
<evidence type="ECO:0000313" key="7">
    <source>
        <dbReference type="EMBL" id="CUQ82891.1"/>
    </source>
</evidence>
<keyword evidence="3 7" id="KW-0489">Methyltransferase</keyword>
<evidence type="ECO:0000256" key="4">
    <source>
        <dbReference type="ARBA" id="ARBA00022679"/>
    </source>
</evidence>
<dbReference type="InterPro" id="IPR029063">
    <property type="entry name" value="SAM-dependent_MTases_sf"/>
</dbReference>
<dbReference type="PANTHER" id="PTHR24422">
    <property type="entry name" value="CHEMOTAXIS PROTEIN METHYLTRANSFERASE"/>
    <property type="match status" value="1"/>
</dbReference>
<dbReference type="AlphaFoldDB" id="A0A174ZFY5"/>
<dbReference type="PRINTS" id="PR00996">
    <property type="entry name" value="CHERMTFRASE"/>
</dbReference>
<evidence type="ECO:0000256" key="2">
    <source>
        <dbReference type="ARBA" id="ARBA00012534"/>
    </source>
</evidence>
<dbReference type="PANTHER" id="PTHR24422:SF19">
    <property type="entry name" value="CHEMOTAXIS PROTEIN METHYLTRANSFERASE"/>
    <property type="match status" value="1"/>
</dbReference>
<dbReference type="GO" id="GO:0008983">
    <property type="term" value="F:protein-glutamate O-methyltransferase activity"/>
    <property type="evidence" value="ECO:0007669"/>
    <property type="project" value="UniProtKB-EC"/>
</dbReference>
<protein>
    <recommendedName>
        <fullName evidence="2">protein-glutamate O-methyltransferase</fullName>
        <ecNumber evidence="2">2.1.1.80</ecNumber>
    </recommendedName>
</protein>
<accession>A0A174ZFY5</accession>
<dbReference type="STRING" id="39492.ERS852540_00586"/>
<keyword evidence="4 7" id="KW-0808">Transferase</keyword>
<sequence length="273" mass="31692">MLKITDNEFNRLVSFMRERYGINLSHKRTLIEGRLGNMLVERGFKNYDEYLDCCMNDRSGKELDGLLIKLTTNHTYFMREPEHFTYLTSTVLPFIKQANAKSKTMRIWSAGCSSGEEAYTTAMHISEFLGSEKSSWDTRILATDISLKTLAGAQNGVYLESGLTDLPPGWLEKYFDRIDGEKCKVKPALRNEVIFRTFNLMEPIPFKKAPFDLIFCRNVMIYFEMETKLALVKRFYDVLRPGGYLFIGHAESIPRDSTDYEYIKPAIYRRPLK</sequence>
<dbReference type="Proteomes" id="UP000095662">
    <property type="component" value="Unassembled WGS sequence"/>
</dbReference>
<evidence type="ECO:0000259" key="6">
    <source>
        <dbReference type="PROSITE" id="PS50123"/>
    </source>
</evidence>
<dbReference type="OrthoDB" id="9816309at2"/>
<dbReference type="GO" id="GO:0032259">
    <property type="term" value="P:methylation"/>
    <property type="evidence" value="ECO:0007669"/>
    <property type="project" value="UniProtKB-KW"/>
</dbReference>
<keyword evidence="5" id="KW-0949">S-adenosyl-L-methionine</keyword>
<dbReference type="EMBL" id="CZBY01000003">
    <property type="protein sequence ID" value="CUQ82891.1"/>
    <property type="molecule type" value="Genomic_DNA"/>
</dbReference>
<dbReference type="Gene3D" id="3.40.50.150">
    <property type="entry name" value="Vaccinia Virus protein VP39"/>
    <property type="match status" value="1"/>
</dbReference>
<dbReference type="InterPro" id="IPR050903">
    <property type="entry name" value="Bact_Chemotaxis_MeTrfase"/>
</dbReference>
<dbReference type="CDD" id="cd02440">
    <property type="entry name" value="AdoMet_MTases"/>
    <property type="match status" value="1"/>
</dbReference>
<evidence type="ECO:0000256" key="1">
    <source>
        <dbReference type="ARBA" id="ARBA00001541"/>
    </source>
</evidence>
<dbReference type="SUPFAM" id="SSF47757">
    <property type="entry name" value="Chemotaxis receptor methyltransferase CheR, N-terminal domain"/>
    <property type="match status" value="1"/>
</dbReference>
<proteinExistence type="predicted"/>
<dbReference type="InterPro" id="IPR026024">
    <property type="entry name" value="Chemotaxis_MeTrfase_CheR"/>
</dbReference>
<dbReference type="InterPro" id="IPR000780">
    <property type="entry name" value="CheR_MeTrfase"/>
</dbReference>
<dbReference type="InterPro" id="IPR022641">
    <property type="entry name" value="CheR_N"/>
</dbReference>
<dbReference type="InterPro" id="IPR022642">
    <property type="entry name" value="CheR_C"/>
</dbReference>
<dbReference type="EC" id="2.1.1.80" evidence="2"/>
<name>A0A174ZFY5_9FIRM</name>
<evidence type="ECO:0000313" key="8">
    <source>
        <dbReference type="Proteomes" id="UP000095662"/>
    </source>
</evidence>